<dbReference type="InterPro" id="IPR007074">
    <property type="entry name" value="LicD/FKTN/FKRP_NTP_transf"/>
</dbReference>
<dbReference type="Proteomes" id="UP000014622">
    <property type="component" value="Unassembled WGS sequence"/>
</dbReference>
<evidence type="ECO:0000313" key="2">
    <source>
        <dbReference type="EMBL" id="EPI14891.1"/>
    </source>
</evidence>
<protein>
    <submittedName>
        <fullName evidence="2">LICD family protein</fullName>
    </submittedName>
</protein>
<dbReference type="PANTHER" id="PTHR43404:SF2">
    <property type="entry name" value="LIPOPOLYSACCHARIDE CHOLINEPHOSPHOTRANSFERASE LICD"/>
    <property type="match status" value="1"/>
</dbReference>
<dbReference type="GO" id="GO:0009100">
    <property type="term" value="P:glycoprotein metabolic process"/>
    <property type="evidence" value="ECO:0007669"/>
    <property type="project" value="UniProtKB-ARBA"/>
</dbReference>
<dbReference type="InterPro" id="IPR052942">
    <property type="entry name" value="LPS_cholinephosphotransferase"/>
</dbReference>
<sequence length="279" mass="33957">MNNEMKKLTNEDIQRISVDILVYIDKLCREHNIDYSIFYGSLIGVERHKGYIPWDDDLDIVLTRPNYERLLELLKKQEDYLLLSPENTENYRYAFAKLVDKHTKAVSKQYYNSEDENLGVYVDIFPIDGFPTDLNERKKFGELCELYRANMVFSLNHSYAISRSWLKAKAKRILYYPKYRKLLRQGDYNYWKNKYESLVTKYPFEEAEFCGYMEFINIYWGVFPTDWFKEYEDVEFEGHTFMAIKERDKFLTLRYDNYMELPPEEERVTHHPYDFYFKD</sequence>
<evidence type="ECO:0000313" key="3">
    <source>
        <dbReference type="Proteomes" id="UP000014622"/>
    </source>
</evidence>
<name>A0AB73AER5_ENTFC</name>
<accession>A0AB73AER5</accession>
<dbReference type="PANTHER" id="PTHR43404">
    <property type="entry name" value="LIPOPOLYSACCHARIDE CHOLINEPHOSPHOTRANSFERASE LICD"/>
    <property type="match status" value="1"/>
</dbReference>
<dbReference type="EMBL" id="ATIT01000045">
    <property type="protein sequence ID" value="EPI14891.1"/>
    <property type="molecule type" value="Genomic_DNA"/>
</dbReference>
<organism evidence="2 3">
    <name type="scientific">Enterococcus faecium SD2A-2</name>
    <dbReference type="NCBI Taxonomy" id="1244154"/>
    <lineage>
        <taxon>Bacteria</taxon>
        <taxon>Bacillati</taxon>
        <taxon>Bacillota</taxon>
        <taxon>Bacilli</taxon>
        <taxon>Lactobacillales</taxon>
        <taxon>Enterococcaceae</taxon>
        <taxon>Enterococcus</taxon>
    </lineage>
</organism>
<evidence type="ECO:0000259" key="1">
    <source>
        <dbReference type="Pfam" id="PF04991"/>
    </source>
</evidence>
<reference evidence="2 3" key="1">
    <citation type="submission" date="2013-06" db="EMBL/GenBank/DDBJ databases">
        <authorList>
            <person name="Weinstock G."/>
            <person name="Sodergren E."/>
            <person name="Lobos E.A."/>
            <person name="Fulton L."/>
            <person name="Fulton R."/>
            <person name="Courtney L."/>
            <person name="Fronick C."/>
            <person name="O'Laughlin M."/>
            <person name="Godfrey J."/>
            <person name="Wilson R.M."/>
            <person name="Miner T."/>
            <person name="Farmer C."/>
            <person name="Delehaunty K."/>
            <person name="Cordes M."/>
            <person name="Minx P."/>
            <person name="Tomlinson C."/>
            <person name="Chen J."/>
            <person name="Wollam A."/>
            <person name="Pepin K.H."/>
            <person name="Bhonagiri V."/>
            <person name="Zhang X."/>
            <person name="Warren W."/>
            <person name="Mitreva M."/>
            <person name="Mardis E.R."/>
            <person name="Wilson R.K."/>
        </authorList>
    </citation>
    <scope>NUCLEOTIDE SEQUENCE [LARGE SCALE GENOMIC DNA]</scope>
    <source>
        <strain evidence="2 3">SD2A-2</strain>
    </source>
</reference>
<dbReference type="Pfam" id="PF04991">
    <property type="entry name" value="LicD"/>
    <property type="match status" value="1"/>
</dbReference>
<dbReference type="AlphaFoldDB" id="A0AB73AER5"/>
<gene>
    <name evidence="2" type="ORF">D356_00471</name>
</gene>
<comment type="caution">
    <text evidence="2">The sequence shown here is derived from an EMBL/GenBank/DDBJ whole genome shotgun (WGS) entry which is preliminary data.</text>
</comment>
<proteinExistence type="predicted"/>
<feature type="domain" description="LicD/FKTN/FKRP nucleotidyltransferase" evidence="1">
    <location>
        <begin position="28"/>
        <end position="255"/>
    </location>
</feature>